<reference evidence="2" key="1">
    <citation type="submission" date="2010-07" db="EMBL/GenBank/DDBJ databases">
        <title>Complete sequence of Clostridium saccharolyticum WM1.</title>
        <authorList>
            <consortium name="US DOE Joint Genome Institute"/>
            <person name="Lucas S."/>
            <person name="Copeland A."/>
            <person name="Lapidus A."/>
            <person name="Cheng J.-F."/>
            <person name="Bruce D."/>
            <person name="Goodwin L."/>
            <person name="Pitluck S."/>
            <person name="Chertkov O."/>
            <person name="Detter J.C."/>
            <person name="Han C."/>
            <person name="Tapia R."/>
            <person name="Land M."/>
            <person name="Hauser L."/>
            <person name="Chang Y.-J."/>
            <person name="Jeffries C."/>
            <person name="Kyrpides N."/>
            <person name="Ivanova N."/>
            <person name="Mikhailova N."/>
            <person name="Mouttaki H."/>
            <person name="Lin L."/>
            <person name="Zhou J."/>
            <person name="Hemme C.L."/>
            <person name="Woyke T."/>
        </authorList>
    </citation>
    <scope>NUCLEOTIDE SEQUENCE [LARGE SCALE GENOMIC DNA]</scope>
    <source>
        <strain evidence="2">WM1</strain>
    </source>
</reference>
<keyword evidence="1" id="KW-0812">Transmembrane</keyword>
<dbReference type="EMBL" id="CP002109">
    <property type="protein sequence ID" value="ADL03987.1"/>
    <property type="molecule type" value="Genomic_DNA"/>
</dbReference>
<keyword evidence="1" id="KW-0472">Membrane</keyword>
<proteinExistence type="predicted"/>
<feature type="transmembrane region" description="Helical" evidence="1">
    <location>
        <begin position="50"/>
        <end position="71"/>
    </location>
</feature>
<feature type="transmembrane region" description="Helical" evidence="1">
    <location>
        <begin position="12"/>
        <end position="30"/>
    </location>
</feature>
<dbReference type="KEGG" id="csh:Closa_1386"/>
<dbReference type="eggNOG" id="ENOG50326VM">
    <property type="taxonomic scope" value="Bacteria"/>
</dbReference>
<feature type="transmembrane region" description="Helical" evidence="1">
    <location>
        <begin position="120"/>
        <end position="152"/>
    </location>
</feature>
<keyword evidence="3" id="KW-1185">Reference proteome</keyword>
<evidence type="ECO:0000313" key="2">
    <source>
        <dbReference type="EMBL" id="ADL03987.1"/>
    </source>
</evidence>
<dbReference type="RefSeq" id="WP_013272078.1">
    <property type="nucleotide sequence ID" value="NC_014376.1"/>
</dbReference>
<evidence type="ECO:0000256" key="1">
    <source>
        <dbReference type="SAM" id="Phobius"/>
    </source>
</evidence>
<name>D9R912_LACSW</name>
<dbReference type="AlphaFoldDB" id="D9R912"/>
<dbReference type="HOGENOM" id="CLU_1783543_0_0_9"/>
<dbReference type="PaxDb" id="610130-Closa_1386"/>
<gene>
    <name evidence="2" type="ordered locus">Closa_1386</name>
</gene>
<protein>
    <submittedName>
        <fullName evidence="2">Uncharacterized protein</fullName>
    </submittedName>
</protein>
<evidence type="ECO:0000313" key="3">
    <source>
        <dbReference type="Proteomes" id="UP000001662"/>
    </source>
</evidence>
<accession>D9R912</accession>
<organism evidence="2 3">
    <name type="scientific">Lacrimispora saccharolytica (strain ATCC 35040 / DSM 2544 / NRCC 2533 / WM1)</name>
    <name type="common">Clostridium saccharolyticum</name>
    <dbReference type="NCBI Taxonomy" id="610130"/>
    <lineage>
        <taxon>Bacteria</taxon>
        <taxon>Bacillati</taxon>
        <taxon>Bacillota</taxon>
        <taxon>Clostridia</taxon>
        <taxon>Lachnospirales</taxon>
        <taxon>Lachnospiraceae</taxon>
        <taxon>Lacrimispora</taxon>
    </lineage>
</organism>
<keyword evidence="1" id="KW-1133">Transmembrane helix</keyword>
<dbReference type="STRING" id="610130.Closa_1386"/>
<dbReference type="Proteomes" id="UP000001662">
    <property type="component" value="Chromosome"/>
</dbReference>
<sequence length="153" mass="17292">MKIVQRHFARRIFITLFPLVIGLLIPYIVIKNAPQNAEIYNPHNFIESVKVVIDIWGTLLGFIITVVSILVAFTGSKLTEEIKRTGHFKTVLYTYILTCFTLLIAISVFIPVIINNLVSDVLFCIFIGALIITLIDVAMCLVFLSLVVYTIFK</sequence>
<feature type="transmembrane region" description="Helical" evidence="1">
    <location>
        <begin position="92"/>
        <end position="114"/>
    </location>
</feature>